<organism evidence="1">
    <name type="scientific">Arundo donax</name>
    <name type="common">Giant reed</name>
    <name type="synonym">Donax arundinaceus</name>
    <dbReference type="NCBI Taxonomy" id="35708"/>
    <lineage>
        <taxon>Eukaryota</taxon>
        <taxon>Viridiplantae</taxon>
        <taxon>Streptophyta</taxon>
        <taxon>Embryophyta</taxon>
        <taxon>Tracheophyta</taxon>
        <taxon>Spermatophyta</taxon>
        <taxon>Magnoliopsida</taxon>
        <taxon>Liliopsida</taxon>
        <taxon>Poales</taxon>
        <taxon>Poaceae</taxon>
        <taxon>PACMAD clade</taxon>
        <taxon>Arundinoideae</taxon>
        <taxon>Arundineae</taxon>
        <taxon>Arundo</taxon>
    </lineage>
</organism>
<proteinExistence type="predicted"/>
<reference evidence="1" key="2">
    <citation type="journal article" date="2015" name="Data Brief">
        <title>Shoot transcriptome of the giant reed, Arundo donax.</title>
        <authorList>
            <person name="Barrero R.A."/>
            <person name="Guerrero F.D."/>
            <person name="Moolhuijzen P."/>
            <person name="Goolsby J.A."/>
            <person name="Tidwell J."/>
            <person name="Bellgard S.E."/>
            <person name="Bellgard M.I."/>
        </authorList>
    </citation>
    <scope>NUCLEOTIDE SEQUENCE</scope>
    <source>
        <tissue evidence="1">Shoot tissue taken approximately 20 cm above the soil surface</tissue>
    </source>
</reference>
<accession>A0A0A9ED21</accession>
<sequence length="15" mass="1714">MNNSCPSQYGMRPTQ</sequence>
<reference evidence="1" key="1">
    <citation type="submission" date="2014-09" db="EMBL/GenBank/DDBJ databases">
        <authorList>
            <person name="Magalhaes I.L.F."/>
            <person name="Oliveira U."/>
            <person name="Santos F.R."/>
            <person name="Vidigal T.H.D.A."/>
            <person name="Brescovit A.D."/>
            <person name="Santos A.J."/>
        </authorList>
    </citation>
    <scope>NUCLEOTIDE SEQUENCE</scope>
    <source>
        <tissue evidence="1">Shoot tissue taken approximately 20 cm above the soil surface</tissue>
    </source>
</reference>
<protein>
    <submittedName>
        <fullName evidence="1">Uncharacterized protein</fullName>
    </submittedName>
</protein>
<evidence type="ECO:0000313" key="1">
    <source>
        <dbReference type="EMBL" id="JAD98604.1"/>
    </source>
</evidence>
<name>A0A0A9ED21_ARUDO</name>
<dbReference type="EMBL" id="GBRH01199291">
    <property type="protein sequence ID" value="JAD98604.1"/>
    <property type="molecule type" value="Transcribed_RNA"/>
</dbReference>